<dbReference type="RefSeq" id="WP_108221910.1">
    <property type="nucleotide sequence ID" value="NZ_CP183928.1"/>
</dbReference>
<organism evidence="1 2">
    <name type="scientific">Cereibacter azotoformans</name>
    <dbReference type="NCBI Taxonomy" id="43057"/>
    <lineage>
        <taxon>Bacteria</taxon>
        <taxon>Pseudomonadati</taxon>
        <taxon>Pseudomonadota</taxon>
        <taxon>Alphaproteobacteria</taxon>
        <taxon>Rhodobacterales</taxon>
        <taxon>Paracoccaceae</taxon>
        <taxon>Cereibacter</taxon>
    </lineage>
</organism>
<reference evidence="1 2" key="1">
    <citation type="submission" date="2018-04" db="EMBL/GenBank/DDBJ databases">
        <title>Genomic Encyclopedia of Type Strains, Phase III (KMG-III): the genomes of soil and plant-associated and newly described type strains.</title>
        <authorList>
            <person name="Whitman W."/>
        </authorList>
    </citation>
    <scope>NUCLEOTIDE SEQUENCE [LARGE SCALE GENOMIC DNA]</scope>
    <source>
        <strain evidence="1 2">KA25</strain>
    </source>
</reference>
<dbReference type="Proteomes" id="UP000244060">
    <property type="component" value="Unassembled WGS sequence"/>
</dbReference>
<dbReference type="OrthoDB" id="7916272at2"/>
<keyword evidence="2" id="KW-1185">Reference proteome</keyword>
<dbReference type="EMBL" id="QAOT01000017">
    <property type="protein sequence ID" value="PTR14322.1"/>
    <property type="molecule type" value="Genomic_DNA"/>
</dbReference>
<proteinExistence type="predicted"/>
<accession>A0A2T5JW04</accession>
<evidence type="ECO:0000313" key="1">
    <source>
        <dbReference type="EMBL" id="PTR14322.1"/>
    </source>
</evidence>
<evidence type="ECO:0000313" key="2">
    <source>
        <dbReference type="Proteomes" id="UP000244060"/>
    </source>
</evidence>
<protein>
    <submittedName>
        <fullName evidence="1">Uncharacterized protein</fullName>
    </submittedName>
</protein>
<sequence>MKEPFKFHHAGLTAPASGALVITPSDGSDLPSAIRAVTLGGEGRLSFVGWDGQIHMTGPLPAGTYALLACRIRATGTTATDITGWI</sequence>
<name>A0A2T5JW04_9RHOB</name>
<comment type="caution">
    <text evidence="1">The sequence shown here is derived from an EMBL/GenBank/DDBJ whole genome shotgun (WGS) entry which is preliminary data.</text>
</comment>
<dbReference type="AlphaFoldDB" id="A0A2T5JW04"/>
<gene>
    <name evidence="1" type="ORF">C8J28_11791</name>
</gene>